<organism evidence="2 3">
    <name type="scientific">Desulfobacula phenolica</name>
    <dbReference type="NCBI Taxonomy" id="90732"/>
    <lineage>
        <taxon>Bacteria</taxon>
        <taxon>Pseudomonadati</taxon>
        <taxon>Thermodesulfobacteriota</taxon>
        <taxon>Desulfobacteria</taxon>
        <taxon>Desulfobacterales</taxon>
        <taxon>Desulfobacteraceae</taxon>
        <taxon>Desulfobacula</taxon>
    </lineage>
</organism>
<dbReference type="InterPro" id="IPR027417">
    <property type="entry name" value="P-loop_NTPase"/>
</dbReference>
<dbReference type="SUPFAM" id="SSF47090">
    <property type="entry name" value="PGBD-like"/>
    <property type="match status" value="1"/>
</dbReference>
<accession>A0A1H2EKF2</accession>
<dbReference type="Pfam" id="PF01471">
    <property type="entry name" value="PG_binding_1"/>
    <property type="match status" value="1"/>
</dbReference>
<dbReference type="Proteomes" id="UP000199608">
    <property type="component" value="Unassembled WGS sequence"/>
</dbReference>
<evidence type="ECO:0000313" key="3">
    <source>
        <dbReference type="Proteomes" id="UP000199608"/>
    </source>
</evidence>
<dbReference type="GO" id="GO:0016887">
    <property type="term" value="F:ATP hydrolysis activity"/>
    <property type="evidence" value="ECO:0007669"/>
    <property type="project" value="InterPro"/>
</dbReference>
<keyword evidence="3" id="KW-1185">Reference proteome</keyword>
<sequence>MYNAFFDFVERPFKLVPNPEFLFLGKSHEEALAHLTYSTSQGDGFVEITGEIGTGKTTLCRVFLEDLDKDIEAAFIFNSKLDSVQLLKAILRELGIACFSSDPAELTLTLSEFLLEKKVRGKSVILLIDEAQNLGRETLEQLRLLSNLETTRSKLLQIILVGQPELGEILDSYEMRQLRQRINLNCHILPMTRKETRDYIQHRINVASRKPRTLFTRAALNHIYDYSRGIPRLINIACDRSLLACYSLNQKKVTAAMVKIAVRELVPRKSVQTRYESFIEKRSTAVFSIIIAAVFFLVVFKGIPSRWIPEIKFKNSTAKTINAPEAIPKLLKPVDGVKTHLVLKKTAPPSNPVFFSVPLIGKADLKKNLSSINQTATRENVFSHVVSLWDNQSLIRFNPLIKQIESDLNFFNIAATQNNLQVLHLEGTIDLVEKYNLPAILGFASPDDSVKGYIAVVEITTDNEYVIFPGNDERRVRIRADDLLPFLTGDIYIPWKDNFGYAGIISITSSKTSIVALKLFLGQIGFSSVDLTPVYNDPVKEAVKQIQAKYGLVEDGIVGPLTKIMMYSEKMESSIPYLDKTRFKRVLLKGT</sequence>
<dbReference type="PANTHER" id="PTHR35894">
    <property type="entry name" value="GENERAL SECRETION PATHWAY PROTEIN A-RELATED"/>
    <property type="match status" value="1"/>
</dbReference>
<dbReference type="SMART" id="SM00382">
    <property type="entry name" value="AAA"/>
    <property type="match status" value="1"/>
</dbReference>
<dbReference type="AlphaFoldDB" id="A0A1H2EKF2"/>
<dbReference type="InterPro" id="IPR002477">
    <property type="entry name" value="Peptidoglycan-bd-like"/>
</dbReference>
<dbReference type="CDD" id="cd00009">
    <property type="entry name" value="AAA"/>
    <property type="match status" value="1"/>
</dbReference>
<dbReference type="Gene3D" id="1.10.101.10">
    <property type="entry name" value="PGBD-like superfamily/PGBD"/>
    <property type="match status" value="1"/>
</dbReference>
<gene>
    <name evidence="2" type="ORF">SAMN04487931_103177</name>
</gene>
<dbReference type="InterPro" id="IPR036365">
    <property type="entry name" value="PGBD-like_sf"/>
</dbReference>
<dbReference type="EMBL" id="FNLL01000003">
    <property type="protein sequence ID" value="SDT95443.1"/>
    <property type="molecule type" value="Genomic_DNA"/>
</dbReference>
<name>A0A1H2EKF2_9BACT</name>
<dbReference type="InterPro" id="IPR052026">
    <property type="entry name" value="ExeA_AAA_ATPase_DNA-bind"/>
</dbReference>
<evidence type="ECO:0000259" key="1">
    <source>
        <dbReference type="SMART" id="SM00382"/>
    </source>
</evidence>
<evidence type="ECO:0000313" key="2">
    <source>
        <dbReference type="EMBL" id="SDT95443.1"/>
    </source>
</evidence>
<dbReference type="PANTHER" id="PTHR35894:SF1">
    <property type="entry name" value="PHOSPHORIBULOKINASE _ URIDINE KINASE FAMILY"/>
    <property type="match status" value="1"/>
</dbReference>
<dbReference type="Gene3D" id="3.90.70.10">
    <property type="entry name" value="Cysteine proteinases"/>
    <property type="match status" value="1"/>
</dbReference>
<dbReference type="Gene3D" id="3.40.50.300">
    <property type="entry name" value="P-loop containing nucleotide triphosphate hydrolases"/>
    <property type="match status" value="1"/>
</dbReference>
<dbReference type="Pfam" id="PF13401">
    <property type="entry name" value="AAA_22"/>
    <property type="match status" value="1"/>
</dbReference>
<protein>
    <submittedName>
        <fullName evidence="2">General secretion pathway protein A</fullName>
    </submittedName>
</protein>
<dbReference type="InterPro" id="IPR003593">
    <property type="entry name" value="AAA+_ATPase"/>
</dbReference>
<proteinExistence type="predicted"/>
<dbReference type="InterPro" id="IPR049945">
    <property type="entry name" value="AAA_22"/>
</dbReference>
<dbReference type="SUPFAM" id="SSF52540">
    <property type="entry name" value="P-loop containing nucleoside triphosphate hydrolases"/>
    <property type="match status" value="1"/>
</dbReference>
<dbReference type="RefSeq" id="WP_092231514.1">
    <property type="nucleotide sequence ID" value="NZ_FNLL01000003.1"/>
</dbReference>
<feature type="domain" description="AAA+ ATPase" evidence="1">
    <location>
        <begin position="42"/>
        <end position="187"/>
    </location>
</feature>
<dbReference type="InterPro" id="IPR036366">
    <property type="entry name" value="PGBDSf"/>
</dbReference>
<reference evidence="3" key="1">
    <citation type="submission" date="2016-10" db="EMBL/GenBank/DDBJ databases">
        <authorList>
            <person name="Varghese N."/>
            <person name="Submissions S."/>
        </authorList>
    </citation>
    <scope>NUCLEOTIDE SEQUENCE [LARGE SCALE GENOMIC DNA]</scope>
    <source>
        <strain evidence="3">DSM 3384</strain>
    </source>
</reference>